<dbReference type="KEGG" id="acel:acsn021_17160"/>
<dbReference type="NCBIfam" id="TIGR01733">
    <property type="entry name" value="AA-adenyl-dom"/>
    <property type="match status" value="1"/>
</dbReference>
<dbReference type="InterPro" id="IPR009081">
    <property type="entry name" value="PP-bd_ACP"/>
</dbReference>
<dbReference type="PROSITE" id="PS50075">
    <property type="entry name" value="CARRIER"/>
    <property type="match status" value="1"/>
</dbReference>
<dbReference type="InterPro" id="IPR006162">
    <property type="entry name" value="Ppantetheine_attach_site"/>
</dbReference>
<proteinExistence type="predicted"/>
<dbReference type="Gene3D" id="3.30.300.30">
    <property type="match status" value="1"/>
</dbReference>
<dbReference type="Proteomes" id="UP000515561">
    <property type="component" value="Chromosome"/>
</dbReference>
<gene>
    <name evidence="1" type="ORF">acsn021_17160</name>
</gene>
<dbReference type="InterPro" id="IPR045851">
    <property type="entry name" value="AMP-bd_C_sf"/>
</dbReference>
<dbReference type="SUPFAM" id="SSF56801">
    <property type="entry name" value="Acetyl-CoA synthetase-like"/>
    <property type="match status" value="1"/>
</dbReference>
<evidence type="ECO:0000313" key="1">
    <source>
        <dbReference type="EMBL" id="BCJ94147.1"/>
    </source>
</evidence>
<reference evidence="1 2" key="1">
    <citation type="journal article" date="2016" name="Int. J. Syst. Evol. Microbiol.">
        <title>Descriptions of Anaerotaenia torta gen. nov., sp. nov. and Anaerocolumna cellulosilytica gen. nov., sp. nov. isolated from a methanogenic reactor of cattle waste.</title>
        <authorList>
            <person name="Uek A."/>
            <person name="Ohtaki Y."/>
            <person name="Kaku N."/>
            <person name="Ueki K."/>
        </authorList>
    </citation>
    <scope>NUCLEOTIDE SEQUENCE [LARGE SCALE GENOMIC DNA]</scope>
    <source>
        <strain evidence="1 2">SN021</strain>
    </source>
</reference>
<dbReference type="CDD" id="cd05930">
    <property type="entry name" value="A_NRPS"/>
    <property type="match status" value="1"/>
</dbReference>
<organism evidence="1 2">
    <name type="scientific">Anaerocolumna cellulosilytica</name>
    <dbReference type="NCBI Taxonomy" id="433286"/>
    <lineage>
        <taxon>Bacteria</taxon>
        <taxon>Bacillati</taxon>
        <taxon>Bacillota</taxon>
        <taxon>Clostridia</taxon>
        <taxon>Lachnospirales</taxon>
        <taxon>Lachnospiraceae</taxon>
        <taxon>Anaerocolumna</taxon>
    </lineage>
</organism>
<dbReference type="Pfam" id="PF00550">
    <property type="entry name" value="PP-binding"/>
    <property type="match status" value="1"/>
</dbReference>
<dbReference type="RefSeq" id="WP_184091398.1">
    <property type="nucleotide sequence ID" value="NZ_AP023367.1"/>
</dbReference>
<dbReference type="EMBL" id="AP023367">
    <property type="protein sequence ID" value="BCJ94147.1"/>
    <property type="molecule type" value="Genomic_DNA"/>
</dbReference>
<dbReference type="InterPro" id="IPR042099">
    <property type="entry name" value="ANL_N_sf"/>
</dbReference>
<accession>A0A6S6R246</accession>
<sequence length="794" mass="90791">MKRNEFMQLKEHSRIGEKLSNSRLSWETFYLSSYLVLLNKMYGWEEPRVLIQEGSQKLIQIRLTEDMTFIELCNKITEGLKEDCPDKGCQYVDRDIQAIFLINKEQLQIDQLAEKFSNCLCMACSEDSLYVSYQFKKMNTENSLLSLTEQRLNEIGMQYLLSEDIKIKNISIIGKEEEAKISSFVKGNKEEIPDKTFHKMFEEQVIKAPNKVAVICGEDTITYNELNKKANQLAKYIDDKIEGKENLIGIYMERSIGFIISILGIIKSGNAYVPIDQDTLNPGHSGSFPKSRLSFMLNDTKMKLVITKKVYYHDIPSEDREILCLDDDVLIDYSTTNLEKAIPADQLIYGIYTSGSTGYPKLTMIEHKSVINLFYSIDKYAYSRLSEKENHIVAQNAPFGFDASVQQLVCLVKGYSLCILTEQIRNSAKGIIDCILGNKISVFDCTPSQLELLLNESILEKCGDILEVILVGGESIPDNMWTRLVQEKNIDIFNVYGPAECTVDSTYYLVNGSEHEIPTIGTAIDNCNIHILDDEQNIVPIGSVGEIYISGFGVSRGYYNRDELNKNSFFNHTGLGSAHLYKTGDKGYYLYDGNIRYIGRSDGQVKIRSHRIELAEISTNLCKHRNIKDALITVNESSGYKKLIAYLILKEQNEFDPQDISDFLSDYVPKYMIPNQYIVLTEWPLNQNMKIDKKRLPLPDEIHKEGANGIESKDELERGLAEIMVRILKIKMITDTDNFMTLGGDSLRVMTLLAEIFSKYNTEIDFEEFFKNPTLKFIKQKVVETKLSKERVLR</sequence>
<dbReference type="InterPro" id="IPR036736">
    <property type="entry name" value="ACP-like_sf"/>
</dbReference>
<dbReference type="InterPro" id="IPR010071">
    <property type="entry name" value="AA_adenyl_dom"/>
</dbReference>
<protein>
    <submittedName>
        <fullName evidence="1">Uncharacterized protein</fullName>
    </submittedName>
</protein>
<dbReference type="AlphaFoldDB" id="A0A6S6R246"/>
<dbReference type="PROSITE" id="PS00012">
    <property type="entry name" value="PHOSPHOPANTETHEINE"/>
    <property type="match status" value="1"/>
</dbReference>
<name>A0A6S6R246_9FIRM</name>
<evidence type="ECO:0000313" key="2">
    <source>
        <dbReference type="Proteomes" id="UP000515561"/>
    </source>
</evidence>
<dbReference type="PANTHER" id="PTHR44845:SF7">
    <property type="entry name" value="PLIPASTATIN SYNTHASE SUBUNIT D"/>
    <property type="match status" value="1"/>
</dbReference>
<dbReference type="Gene3D" id="3.40.50.12780">
    <property type="entry name" value="N-terminal domain of ligase-like"/>
    <property type="match status" value="1"/>
</dbReference>
<dbReference type="InterPro" id="IPR000873">
    <property type="entry name" value="AMP-dep_synth/lig_dom"/>
</dbReference>
<dbReference type="PANTHER" id="PTHR44845">
    <property type="entry name" value="CARRIER DOMAIN-CONTAINING PROTEIN"/>
    <property type="match status" value="1"/>
</dbReference>
<keyword evidence="2" id="KW-1185">Reference proteome</keyword>
<dbReference type="Gene3D" id="1.10.1200.10">
    <property type="entry name" value="ACP-like"/>
    <property type="match status" value="1"/>
</dbReference>
<dbReference type="Pfam" id="PF00501">
    <property type="entry name" value="AMP-binding"/>
    <property type="match status" value="1"/>
</dbReference>
<dbReference type="FunFam" id="3.40.50.980:FF:000001">
    <property type="entry name" value="Non-ribosomal peptide synthetase"/>
    <property type="match status" value="1"/>
</dbReference>
<dbReference type="SUPFAM" id="SSF47336">
    <property type="entry name" value="ACP-like"/>
    <property type="match status" value="1"/>
</dbReference>